<organism evidence="1 2">
    <name type="scientific">Flavobacterium johnsoniae</name>
    <name type="common">Cytophaga johnsonae</name>
    <dbReference type="NCBI Taxonomy" id="986"/>
    <lineage>
        <taxon>Bacteria</taxon>
        <taxon>Pseudomonadati</taxon>
        <taxon>Bacteroidota</taxon>
        <taxon>Flavobacteriia</taxon>
        <taxon>Flavobacteriales</taxon>
        <taxon>Flavobacteriaceae</taxon>
        <taxon>Flavobacterium</taxon>
    </lineage>
</organism>
<sequence>MRKDIEDAMRKMLEIEAKFKNNQQLGIEELDRLGLLYSIDKNSEALKDSRFDDYKFYHLYLTYATDLTFKSTYYKRNENKRISETVDYREIQALNNQEFDSSISEKLHQFRIENQFITPVEKAEINNDKIFLENFAMNWAKTCLGDRHSEESHQIISKETRDTLAKKNIELYIENKLDSGQKLDVFKGLLKSYYIFHEAKKILEHIASHNQIKEFTLNEKTIELNLYSLVHILNRHYAELISSQSISTSRSFHNTKVEPTKINLFIDYLFSRIREKGLESVIEIKSNEAILFNYFGKDYAIFPREYKYNKSKIIIETFFIIESKNVNAKRLTEKIKNAEVFNLDENLKIYI</sequence>
<evidence type="ECO:0000313" key="2">
    <source>
        <dbReference type="Proteomes" id="UP000182826"/>
    </source>
</evidence>
<dbReference type="OrthoDB" id="1364997at2"/>
<keyword evidence="2" id="KW-1185">Reference proteome</keyword>
<dbReference type="RefSeq" id="WP_071637253.1">
    <property type="nucleotide sequence ID" value="NZ_MLFK01000007.1"/>
</dbReference>
<dbReference type="AlphaFoldDB" id="A0A1J7BSX5"/>
<accession>A0A1J7BSX5</accession>
<evidence type="ECO:0000313" key="1">
    <source>
        <dbReference type="EMBL" id="OIV41701.1"/>
    </source>
</evidence>
<gene>
    <name evidence="1" type="ORF">BKM63_14390</name>
</gene>
<name>A0A1J7BSX5_FLAJO</name>
<protein>
    <submittedName>
        <fullName evidence="1">Uncharacterized protein</fullName>
    </submittedName>
</protein>
<reference evidence="1 2" key="1">
    <citation type="submission" date="2016-10" db="EMBL/GenBank/DDBJ databases">
        <title>Draft Genome Sequence of Rhizobacteria Flavobacterium johnsoniae CI04.</title>
        <authorList>
            <person name="Bravo J.I."/>
            <person name="Lozano G.L."/>
            <person name="Handelsman J."/>
        </authorList>
    </citation>
    <scope>NUCLEOTIDE SEQUENCE [LARGE SCALE GENOMIC DNA]</scope>
    <source>
        <strain evidence="1 2">CI04</strain>
    </source>
</reference>
<dbReference type="Proteomes" id="UP000182826">
    <property type="component" value="Unassembled WGS sequence"/>
</dbReference>
<dbReference type="EMBL" id="MLFK01000007">
    <property type="protein sequence ID" value="OIV41701.1"/>
    <property type="molecule type" value="Genomic_DNA"/>
</dbReference>
<comment type="caution">
    <text evidence="1">The sequence shown here is derived from an EMBL/GenBank/DDBJ whole genome shotgun (WGS) entry which is preliminary data.</text>
</comment>
<proteinExistence type="predicted"/>